<accession>A0A5J5DCQ9</accession>
<sequence>MPGGVLQLNGRRTSSVHLGSTSDGESVSPALVQMKVTGPESGCCLHVLLVSVLPFSAEPQLQMFASHHVPVSLNAPADSIDTGGVCSPGDDGDVSENATAGPLKAKPEDQFPTNSSLPTSHTSVSRALNDSVAQTPPSTTTGLATQAAHSGTTTTSSTGAATAAAVQPVGNVVTPTSLGTSAATTPTSTTLMTTKTAITTPRSAATTATSTTLTTETTAIIPPSAATAAASTTPPVTATSKAAVPHPETSVKARTRLTTANPTVALTTTNGTKMSPPPPSVATPHHALSTEKPPVQTSLPTGPTTSPSTPTGHSAPVAPGPRVPAVDVAGAPLTKQLVDTASLLSVLLFGLLFFLVTVAVFVTQAYESYRRKDYTQVDYLINGMYSDSGV</sequence>
<reference evidence="3 4" key="1">
    <citation type="submission" date="2019-08" db="EMBL/GenBank/DDBJ databases">
        <title>A chromosome-level genome assembly, high-density linkage maps, and genome scans reveal the genomic architecture of hybrid incompatibilities underlying speciation via character displacement in darters (Percidae: Etheostominae).</title>
        <authorList>
            <person name="Moran R.L."/>
            <person name="Catchen J.M."/>
            <person name="Fuller R.C."/>
        </authorList>
    </citation>
    <scope>NUCLEOTIDE SEQUENCE [LARGE SCALE GENOMIC DNA]</scope>
    <source>
        <strain evidence="3">EspeVRDwgs_2016</strain>
        <tissue evidence="3">Muscle</tissue>
    </source>
</reference>
<feature type="compositionally biased region" description="Low complexity" evidence="1">
    <location>
        <begin position="297"/>
        <end position="317"/>
    </location>
</feature>
<feature type="compositionally biased region" description="Polar residues" evidence="1">
    <location>
        <begin position="111"/>
        <end position="143"/>
    </location>
</feature>
<keyword evidence="2" id="KW-0812">Transmembrane</keyword>
<dbReference type="AlphaFoldDB" id="A0A5J5DCQ9"/>
<evidence type="ECO:0000313" key="4">
    <source>
        <dbReference type="Proteomes" id="UP000327493"/>
    </source>
</evidence>
<comment type="caution">
    <text evidence="3">The sequence shown here is derived from an EMBL/GenBank/DDBJ whole genome shotgun (WGS) entry which is preliminary data.</text>
</comment>
<gene>
    <name evidence="3" type="ORF">FQN60_014630</name>
</gene>
<feature type="compositionally biased region" description="Polar residues" evidence="1">
    <location>
        <begin position="10"/>
        <end position="25"/>
    </location>
</feature>
<protein>
    <submittedName>
        <fullName evidence="3">Uncharacterized protein</fullName>
    </submittedName>
</protein>
<evidence type="ECO:0000256" key="2">
    <source>
        <dbReference type="SAM" id="Phobius"/>
    </source>
</evidence>
<evidence type="ECO:0000313" key="3">
    <source>
        <dbReference type="EMBL" id="KAA8590696.1"/>
    </source>
</evidence>
<keyword evidence="2" id="KW-1133">Transmembrane helix</keyword>
<feature type="region of interest" description="Disordered" evidence="1">
    <location>
        <begin position="1"/>
        <end position="25"/>
    </location>
</feature>
<feature type="transmembrane region" description="Helical" evidence="2">
    <location>
        <begin position="341"/>
        <end position="362"/>
    </location>
</feature>
<proteinExistence type="predicted"/>
<dbReference type="Pfam" id="PF17823">
    <property type="entry name" value="DUF5585"/>
    <property type="match status" value="1"/>
</dbReference>
<feature type="compositionally biased region" description="Low complexity" evidence="1">
    <location>
        <begin position="257"/>
        <end position="270"/>
    </location>
</feature>
<dbReference type="Proteomes" id="UP000327493">
    <property type="component" value="Chromosome 8"/>
</dbReference>
<keyword evidence="4" id="KW-1185">Reference proteome</keyword>
<keyword evidence="2" id="KW-0472">Membrane</keyword>
<dbReference type="InterPro" id="IPR041056">
    <property type="entry name" value="DUF5585"/>
</dbReference>
<feature type="region of interest" description="Disordered" evidence="1">
    <location>
        <begin position="82"/>
        <end position="156"/>
    </location>
</feature>
<organism evidence="3 4">
    <name type="scientific">Etheostoma spectabile</name>
    <name type="common">orangethroat darter</name>
    <dbReference type="NCBI Taxonomy" id="54343"/>
    <lineage>
        <taxon>Eukaryota</taxon>
        <taxon>Metazoa</taxon>
        <taxon>Chordata</taxon>
        <taxon>Craniata</taxon>
        <taxon>Vertebrata</taxon>
        <taxon>Euteleostomi</taxon>
        <taxon>Actinopterygii</taxon>
        <taxon>Neopterygii</taxon>
        <taxon>Teleostei</taxon>
        <taxon>Neoteleostei</taxon>
        <taxon>Acanthomorphata</taxon>
        <taxon>Eupercaria</taxon>
        <taxon>Perciformes</taxon>
        <taxon>Percoidei</taxon>
        <taxon>Percidae</taxon>
        <taxon>Etheostomatinae</taxon>
        <taxon>Etheostoma</taxon>
    </lineage>
</organism>
<feature type="compositionally biased region" description="Low complexity" evidence="1">
    <location>
        <begin position="144"/>
        <end position="156"/>
    </location>
</feature>
<feature type="region of interest" description="Disordered" evidence="1">
    <location>
        <begin position="225"/>
        <end position="321"/>
    </location>
</feature>
<dbReference type="EMBL" id="VOFY01000008">
    <property type="protein sequence ID" value="KAA8590696.1"/>
    <property type="molecule type" value="Genomic_DNA"/>
</dbReference>
<evidence type="ECO:0000256" key="1">
    <source>
        <dbReference type="SAM" id="MobiDB-lite"/>
    </source>
</evidence>
<name>A0A5J5DCQ9_9PERO</name>
<feature type="compositionally biased region" description="Low complexity" evidence="1">
    <location>
        <begin position="225"/>
        <end position="245"/>
    </location>
</feature>